<evidence type="ECO:0000259" key="13">
    <source>
        <dbReference type="Pfam" id="PF02775"/>
    </source>
</evidence>
<dbReference type="CDD" id="cd07035">
    <property type="entry name" value="TPP_PYR_POX_like"/>
    <property type="match status" value="1"/>
</dbReference>
<comment type="catalytic activity">
    <reaction evidence="9">
        <text>2 pyruvate + H(+) = (2S)-2-acetolactate + CO2</text>
        <dbReference type="Rhea" id="RHEA:25249"/>
        <dbReference type="ChEBI" id="CHEBI:15361"/>
        <dbReference type="ChEBI" id="CHEBI:15378"/>
        <dbReference type="ChEBI" id="CHEBI:16526"/>
        <dbReference type="ChEBI" id="CHEBI:58476"/>
        <dbReference type="EC" id="2.2.1.6"/>
    </reaction>
</comment>
<dbReference type="UniPathway" id="UPA00049">
    <property type="reaction ID" value="UER00059"/>
</dbReference>
<evidence type="ECO:0000256" key="2">
    <source>
        <dbReference type="ARBA" id="ARBA00005025"/>
    </source>
</evidence>
<dbReference type="Gene3D" id="3.40.50.1220">
    <property type="entry name" value="TPP-binding domain"/>
    <property type="match status" value="1"/>
</dbReference>
<dbReference type="UniPathway" id="UPA00047">
    <property type="reaction ID" value="UER00055"/>
</dbReference>
<dbReference type="InterPro" id="IPR011766">
    <property type="entry name" value="TPP_enzyme_TPP-bd"/>
</dbReference>
<comment type="pathway">
    <text evidence="2">Amino-acid biosynthesis; L-valine biosynthesis; L-valine from pyruvate: step 1/4.</text>
</comment>
<comment type="pathway">
    <text evidence="1">Amino-acid biosynthesis; L-isoleucine biosynthesis; L-isoleucine from 2-oxobutanoate: step 1/4.</text>
</comment>
<dbReference type="PANTHER" id="PTHR18968">
    <property type="entry name" value="THIAMINE PYROPHOSPHATE ENZYMES"/>
    <property type="match status" value="1"/>
</dbReference>
<dbReference type="GO" id="GO:0009099">
    <property type="term" value="P:L-valine biosynthetic process"/>
    <property type="evidence" value="ECO:0007669"/>
    <property type="project" value="UniProtKB-UniPathway"/>
</dbReference>
<keyword evidence="8" id="KW-0028">Amino-acid biosynthesis</keyword>
<organism evidence="15 16">
    <name type="scientific">Rhodococcus wratislaviensis NBRC 100605</name>
    <dbReference type="NCBI Taxonomy" id="1219028"/>
    <lineage>
        <taxon>Bacteria</taxon>
        <taxon>Bacillati</taxon>
        <taxon>Actinomycetota</taxon>
        <taxon>Actinomycetes</taxon>
        <taxon>Mycobacteriales</taxon>
        <taxon>Nocardiaceae</taxon>
        <taxon>Rhodococcus</taxon>
    </lineage>
</organism>
<dbReference type="InterPro" id="IPR012000">
    <property type="entry name" value="Thiamin_PyroP_enz_cen_dom"/>
</dbReference>
<feature type="domain" description="Thiamine pyrophosphate enzyme central" evidence="12">
    <location>
        <begin position="192"/>
        <end position="327"/>
    </location>
</feature>
<dbReference type="InterPro" id="IPR012001">
    <property type="entry name" value="Thiamin_PyroP_enz_TPP-bd_dom"/>
</dbReference>
<dbReference type="Pfam" id="PF00205">
    <property type="entry name" value="TPP_enzyme_M"/>
    <property type="match status" value="1"/>
</dbReference>
<comment type="similarity">
    <text evidence="3 10">Belongs to the TPP enzyme family.</text>
</comment>
<keyword evidence="16" id="KW-1185">Reference proteome</keyword>
<feature type="region of interest" description="Disordered" evidence="11">
    <location>
        <begin position="552"/>
        <end position="573"/>
    </location>
</feature>
<protein>
    <recommendedName>
        <fullName evidence="4">acetolactate synthase</fullName>
        <ecNumber evidence="4">2.2.1.6</ecNumber>
    </recommendedName>
</protein>
<evidence type="ECO:0000313" key="16">
    <source>
        <dbReference type="Proteomes" id="UP000019491"/>
    </source>
</evidence>
<sequence>MGLMRGADAILDTLEAGGTELLVGYIGHTTQELADATRGRTGMRTMYPATELGGAHLINGYNYVKGRAAAAGLWHTCGTLLIPMALYEGMSSRIPSVHLGFNVDGSFKGRESMQEMPNVEVLASTTRYSTRVERPDKLPETINRAIQRAHGSPAGPTFVDIPFDLTVDIAEMEIPRGWSAPTNRTGADPEQVRAAVDLLVGAKRPVLIVGGGAVSSGADAEVKELAELIGVPVTTTLTSQGILPESHPLSLGTSGPIGWRCANDWIANADVVVAVGSRISEWGYSQSYTAPMPGRLIHIDTDADQLGNFYFPEIGIVGDARTVLRQMIEAVRQNSDFNEVPYQERAHHSAVTEAKTKWVAETRERAQVNDSPISPWRIVSAIESALTPEDVIVSDAGNNTGWIFQGTTAERSRRLVTTFGAGVLGAGFPMALGAKLARPESNVVVGVGDGGFGYAHNEIALALRENIPVTIVVFNDSALGANKGFMTNLYGQPSWTALNNPDFVALARAYGADGERVEDPGELDAAVKRGVGSGTVYVIDVPISEAHEYPATGSGGKVKWPPRQWPADAIGTRSPGRFDRLAIG</sequence>
<feature type="domain" description="Thiamine pyrophosphate enzyme N-terminal TPP-binding" evidence="14">
    <location>
        <begin position="4"/>
        <end position="116"/>
    </location>
</feature>
<dbReference type="Pfam" id="PF02775">
    <property type="entry name" value="TPP_enzyme_C"/>
    <property type="match status" value="1"/>
</dbReference>
<dbReference type="CDD" id="cd00568">
    <property type="entry name" value="TPP_enzymes"/>
    <property type="match status" value="1"/>
</dbReference>
<feature type="domain" description="Thiamine pyrophosphate enzyme TPP-binding" evidence="13">
    <location>
        <begin position="395"/>
        <end position="541"/>
    </location>
</feature>
<proteinExistence type="inferred from homology"/>
<dbReference type="EMBL" id="BAWF01000041">
    <property type="protein sequence ID" value="GAF47474.1"/>
    <property type="molecule type" value="Genomic_DNA"/>
</dbReference>
<dbReference type="RefSeq" id="WP_037236570.1">
    <property type="nucleotide sequence ID" value="NZ_BAWF01000041.1"/>
</dbReference>
<dbReference type="GO" id="GO:0003984">
    <property type="term" value="F:acetolactate synthase activity"/>
    <property type="evidence" value="ECO:0007669"/>
    <property type="project" value="UniProtKB-EC"/>
</dbReference>
<evidence type="ECO:0000256" key="9">
    <source>
        <dbReference type="ARBA" id="ARBA00048670"/>
    </source>
</evidence>
<dbReference type="GO" id="GO:0009097">
    <property type="term" value="P:isoleucine biosynthetic process"/>
    <property type="evidence" value="ECO:0007669"/>
    <property type="project" value="UniProtKB-UniPathway"/>
</dbReference>
<gene>
    <name evidence="15" type="ORF">RW1_041_00190</name>
</gene>
<evidence type="ECO:0000256" key="10">
    <source>
        <dbReference type="RuleBase" id="RU362132"/>
    </source>
</evidence>
<comment type="caution">
    <text evidence="15">The sequence shown here is derived from an EMBL/GenBank/DDBJ whole genome shotgun (WGS) entry which is preliminary data.</text>
</comment>
<evidence type="ECO:0000259" key="14">
    <source>
        <dbReference type="Pfam" id="PF02776"/>
    </source>
</evidence>
<evidence type="ECO:0000259" key="12">
    <source>
        <dbReference type="Pfam" id="PF00205"/>
    </source>
</evidence>
<evidence type="ECO:0000256" key="5">
    <source>
        <dbReference type="ARBA" id="ARBA00022630"/>
    </source>
</evidence>
<keyword evidence="8" id="KW-0100">Branched-chain amino acid biosynthesis</keyword>
<accession>X0PW13</accession>
<evidence type="ECO:0000256" key="8">
    <source>
        <dbReference type="ARBA" id="ARBA00023304"/>
    </source>
</evidence>
<evidence type="ECO:0000313" key="15">
    <source>
        <dbReference type="EMBL" id="GAF47474.1"/>
    </source>
</evidence>
<dbReference type="AlphaFoldDB" id="X0PW13"/>
<dbReference type="GO" id="GO:0030976">
    <property type="term" value="F:thiamine pyrophosphate binding"/>
    <property type="evidence" value="ECO:0007669"/>
    <property type="project" value="InterPro"/>
</dbReference>
<evidence type="ECO:0000256" key="1">
    <source>
        <dbReference type="ARBA" id="ARBA00004974"/>
    </source>
</evidence>
<dbReference type="SUPFAM" id="SSF52467">
    <property type="entry name" value="DHS-like NAD/FAD-binding domain"/>
    <property type="match status" value="1"/>
</dbReference>
<dbReference type="GO" id="GO:0005948">
    <property type="term" value="C:acetolactate synthase complex"/>
    <property type="evidence" value="ECO:0007669"/>
    <property type="project" value="TreeGrafter"/>
</dbReference>
<dbReference type="Pfam" id="PF02776">
    <property type="entry name" value="TPP_enzyme_N"/>
    <property type="match status" value="1"/>
</dbReference>
<dbReference type="GO" id="GO:0000287">
    <property type="term" value="F:magnesium ion binding"/>
    <property type="evidence" value="ECO:0007669"/>
    <property type="project" value="InterPro"/>
</dbReference>
<dbReference type="InterPro" id="IPR029035">
    <property type="entry name" value="DHS-like_NAD/FAD-binding_dom"/>
</dbReference>
<dbReference type="PANTHER" id="PTHR18968:SF167">
    <property type="entry name" value="ACETOLACTATE SYNTHASE LARGE SUBUNIT ILVB2-RELATED"/>
    <property type="match status" value="1"/>
</dbReference>
<dbReference type="GO" id="GO:0050660">
    <property type="term" value="F:flavin adenine dinucleotide binding"/>
    <property type="evidence" value="ECO:0007669"/>
    <property type="project" value="TreeGrafter"/>
</dbReference>
<evidence type="ECO:0000256" key="3">
    <source>
        <dbReference type="ARBA" id="ARBA00007812"/>
    </source>
</evidence>
<evidence type="ECO:0000256" key="4">
    <source>
        <dbReference type="ARBA" id="ARBA00013145"/>
    </source>
</evidence>
<evidence type="ECO:0000256" key="6">
    <source>
        <dbReference type="ARBA" id="ARBA00022827"/>
    </source>
</evidence>
<evidence type="ECO:0000256" key="7">
    <source>
        <dbReference type="ARBA" id="ARBA00023052"/>
    </source>
</evidence>
<evidence type="ECO:0000256" key="11">
    <source>
        <dbReference type="SAM" id="MobiDB-lite"/>
    </source>
</evidence>
<keyword evidence="5" id="KW-0285">Flavoprotein</keyword>
<dbReference type="OrthoDB" id="2443624at2"/>
<dbReference type="InterPro" id="IPR029061">
    <property type="entry name" value="THDP-binding"/>
</dbReference>
<keyword evidence="7 10" id="KW-0786">Thiamine pyrophosphate</keyword>
<keyword evidence="6" id="KW-0274">FAD</keyword>
<name>X0PW13_RHOWR</name>
<reference evidence="15 16" key="1">
    <citation type="submission" date="2014-02" db="EMBL/GenBank/DDBJ databases">
        <title>Whole genome shotgun sequence of Rhodococcus wratislaviensis NBRC 100605.</title>
        <authorList>
            <person name="Hosoyama A."/>
            <person name="Tsuchikane K."/>
            <person name="Yoshida I."/>
            <person name="Ohji S."/>
            <person name="Ichikawa N."/>
            <person name="Yamazoe A."/>
            <person name="Fujita N."/>
        </authorList>
    </citation>
    <scope>NUCLEOTIDE SEQUENCE [LARGE SCALE GENOMIC DNA]</scope>
    <source>
        <strain evidence="15 16">NBRC 100605</strain>
    </source>
</reference>
<dbReference type="EC" id="2.2.1.6" evidence="4"/>
<dbReference type="Proteomes" id="UP000019491">
    <property type="component" value="Unassembled WGS sequence"/>
</dbReference>
<dbReference type="InterPro" id="IPR045229">
    <property type="entry name" value="TPP_enz"/>
</dbReference>
<dbReference type="SUPFAM" id="SSF52518">
    <property type="entry name" value="Thiamin diphosphate-binding fold (THDP-binding)"/>
    <property type="match status" value="2"/>
</dbReference>
<dbReference type="Gene3D" id="3.40.50.970">
    <property type="match status" value="2"/>
</dbReference>